<organism evidence="4 5">
    <name type="scientific">Diploscapter pachys</name>
    <dbReference type="NCBI Taxonomy" id="2018661"/>
    <lineage>
        <taxon>Eukaryota</taxon>
        <taxon>Metazoa</taxon>
        <taxon>Ecdysozoa</taxon>
        <taxon>Nematoda</taxon>
        <taxon>Chromadorea</taxon>
        <taxon>Rhabditida</taxon>
        <taxon>Rhabditina</taxon>
        <taxon>Rhabditomorpha</taxon>
        <taxon>Rhabditoidea</taxon>
        <taxon>Rhabditidae</taxon>
        <taxon>Diploscapter</taxon>
    </lineage>
</organism>
<gene>
    <name evidence="3" type="ORF">WR25_00202</name>
    <name evidence="4" type="ORF">WR25_21055</name>
</gene>
<accession>A0A2A2KSF2</accession>
<evidence type="ECO:0000256" key="1">
    <source>
        <dbReference type="ARBA" id="ARBA00006231"/>
    </source>
</evidence>
<sequence>MKLLDNATLENIVSQVTIRAIDCILDLKVEMYSNKMINHDKRQWKQHLISENGQTERQPLSPPEDFLSLSASPIIHNTRLRHLSERSSCSDNDNSEEIVYVDSISKKTLFDLSSVLNTAYPDYDFSDVKSVAFALVPYEDVVRLVDAKFTTFVDGYGSIKDQLWSTVEAEINPAECKIYCYKNNYSSDPFSEGGVIWSLNFVFHNKTLKRQLLFSCRALSISGHDSSIDQWDSDDYY</sequence>
<dbReference type="AlphaFoldDB" id="A0A2A2KSF2"/>
<keyword evidence="2" id="KW-0804">Transcription</keyword>
<dbReference type="OrthoDB" id="277029at2759"/>
<dbReference type="GO" id="GO:0000994">
    <property type="term" value="F:RNA polymerase III core binding"/>
    <property type="evidence" value="ECO:0007669"/>
    <property type="project" value="TreeGrafter"/>
</dbReference>
<dbReference type="PANTHER" id="PTHR22504">
    <property type="entry name" value="REPRESSOR OF RNA POLYMERASE III TRANSCRIPTION MAF1"/>
    <property type="match status" value="1"/>
</dbReference>
<comment type="caution">
    <text evidence="4">The sequence shown here is derived from an EMBL/GenBank/DDBJ whole genome shotgun (WGS) entry which is preliminary data.</text>
</comment>
<protein>
    <recommendedName>
        <fullName evidence="2">Repressor of RNA polymerase III transcription MAF1</fullName>
    </recommendedName>
</protein>
<keyword evidence="2" id="KW-0805">Transcription regulation</keyword>
<dbReference type="Pfam" id="PF09174">
    <property type="entry name" value="Maf1"/>
    <property type="match status" value="1"/>
</dbReference>
<keyword evidence="5" id="KW-1185">Reference proteome</keyword>
<comment type="function">
    <text evidence="2">Element of the TORC1 signaling pathway that acts as a mediator of diverse signals and that represses RNA polymerase III transcription. Inhibits the de novo assembly of TFIIIB onto DNA.</text>
</comment>
<proteinExistence type="inferred from homology"/>
<dbReference type="InterPro" id="IPR038564">
    <property type="entry name" value="Maf1_sf"/>
</dbReference>
<comment type="subcellular location">
    <subcellularLocation>
        <location evidence="2">Nucleus</location>
    </subcellularLocation>
</comment>
<dbReference type="STRING" id="2018661.A0A2A2KSF2"/>
<dbReference type="Gene3D" id="3.40.1000.50">
    <property type="entry name" value="Repressor of RNA polymerase III transcription Maf1"/>
    <property type="match status" value="1"/>
</dbReference>
<dbReference type="PANTHER" id="PTHR22504:SF0">
    <property type="entry name" value="REPRESSOR OF RNA POLYMERASE III TRANSCRIPTION MAF1 HOMOLOG"/>
    <property type="match status" value="1"/>
</dbReference>
<name>A0A2A2KSF2_9BILA</name>
<keyword evidence="2" id="KW-0678">Repressor</keyword>
<comment type="similarity">
    <text evidence="1 2">Belongs to the MAF1 family.</text>
</comment>
<dbReference type="InterPro" id="IPR015257">
    <property type="entry name" value="Maf1"/>
</dbReference>
<dbReference type="EMBL" id="LIAE01010699">
    <property type="protein sequence ID" value="PAV56491.1"/>
    <property type="molecule type" value="Genomic_DNA"/>
</dbReference>
<keyword evidence="2" id="KW-0539">Nucleus</keyword>
<dbReference type="GO" id="GO:0005634">
    <property type="term" value="C:nucleus"/>
    <property type="evidence" value="ECO:0007669"/>
    <property type="project" value="UniProtKB-SubCell"/>
</dbReference>
<evidence type="ECO:0000313" key="4">
    <source>
        <dbReference type="EMBL" id="PAV76733.1"/>
    </source>
</evidence>
<dbReference type="GO" id="GO:0016480">
    <property type="term" value="P:negative regulation of transcription by RNA polymerase III"/>
    <property type="evidence" value="ECO:0007669"/>
    <property type="project" value="UniProtKB-UniRule"/>
</dbReference>
<dbReference type="Proteomes" id="UP000218231">
    <property type="component" value="Unassembled WGS sequence"/>
</dbReference>
<evidence type="ECO:0000313" key="5">
    <source>
        <dbReference type="Proteomes" id="UP000218231"/>
    </source>
</evidence>
<dbReference type="PIRSF" id="PIRSF037240">
    <property type="entry name" value="RNA_polIII_Trep_MAF1"/>
    <property type="match status" value="1"/>
</dbReference>
<evidence type="ECO:0000256" key="2">
    <source>
        <dbReference type="PIRNR" id="PIRNR037240"/>
    </source>
</evidence>
<reference evidence="4 5" key="1">
    <citation type="journal article" date="2017" name="Curr. Biol.">
        <title>Genome architecture and evolution of a unichromosomal asexual nematode.</title>
        <authorList>
            <person name="Fradin H."/>
            <person name="Zegar C."/>
            <person name="Gutwein M."/>
            <person name="Lucas J."/>
            <person name="Kovtun M."/>
            <person name="Corcoran D."/>
            <person name="Baugh L.R."/>
            <person name="Kiontke K."/>
            <person name="Gunsalus K."/>
            <person name="Fitch D.H."/>
            <person name="Piano F."/>
        </authorList>
    </citation>
    <scope>NUCLEOTIDE SEQUENCE [LARGE SCALE GENOMIC DNA]</scope>
    <source>
        <strain evidence="4">PF1309</strain>
    </source>
</reference>
<evidence type="ECO:0000313" key="3">
    <source>
        <dbReference type="EMBL" id="PAV56491.1"/>
    </source>
</evidence>
<dbReference type="EMBL" id="LIAE01007825">
    <property type="protein sequence ID" value="PAV76733.1"/>
    <property type="molecule type" value="Genomic_DNA"/>
</dbReference>